<dbReference type="EMBL" id="JAGTAR010000030">
    <property type="protein sequence ID" value="MBR8537361.1"/>
    <property type="molecule type" value="Genomic_DNA"/>
</dbReference>
<evidence type="ECO:0000256" key="1">
    <source>
        <dbReference type="ARBA" id="ARBA00004948"/>
    </source>
</evidence>
<sequence>MKPIVICYPTQLNKEVEAINALFEAGLEILHVRKPAYSEADMIAFIDSIDAQYHNRIVVHSHLSIVEPKGLRGVHFTSYNRHLIDDYSNKAMPKSISVHSMSELINLSESFNYALLSPVFESISKEGYGPAIDQTILKKFLATIHDVKVLALGGIDHKNVDVAKELGFDGVVLHGHLWAQFENDGDIEGVVERFKEVTEKWT</sequence>
<dbReference type="SUPFAM" id="SSF51391">
    <property type="entry name" value="Thiamin phosphate synthase"/>
    <property type="match status" value="1"/>
</dbReference>
<dbReference type="InterPro" id="IPR022998">
    <property type="entry name" value="ThiamineP_synth_TenI"/>
</dbReference>
<evidence type="ECO:0000313" key="5">
    <source>
        <dbReference type="Proteomes" id="UP000679220"/>
    </source>
</evidence>
<dbReference type="AlphaFoldDB" id="A0A941IXZ5"/>
<proteinExistence type="predicted"/>
<dbReference type="GO" id="GO:0005737">
    <property type="term" value="C:cytoplasm"/>
    <property type="evidence" value="ECO:0007669"/>
    <property type="project" value="TreeGrafter"/>
</dbReference>
<dbReference type="InterPro" id="IPR036206">
    <property type="entry name" value="ThiamineP_synth_sf"/>
</dbReference>
<dbReference type="Proteomes" id="UP000679220">
    <property type="component" value="Unassembled WGS sequence"/>
</dbReference>
<dbReference type="PANTHER" id="PTHR20857">
    <property type="entry name" value="THIAMINE-PHOSPHATE PYROPHOSPHORYLASE"/>
    <property type="match status" value="1"/>
</dbReference>
<dbReference type="GO" id="GO:0004789">
    <property type="term" value="F:thiamine-phosphate diphosphorylase activity"/>
    <property type="evidence" value="ECO:0007669"/>
    <property type="project" value="TreeGrafter"/>
</dbReference>
<protein>
    <submittedName>
        <fullName evidence="4">Thiamine phosphate synthase</fullName>
    </submittedName>
</protein>
<dbReference type="Pfam" id="PF02581">
    <property type="entry name" value="TMP-TENI"/>
    <property type="match status" value="1"/>
</dbReference>
<dbReference type="PANTHER" id="PTHR20857:SF15">
    <property type="entry name" value="THIAMINE-PHOSPHATE SYNTHASE"/>
    <property type="match status" value="1"/>
</dbReference>
<reference evidence="4" key="2">
    <citation type="submission" date="2021-04" db="EMBL/GenBank/DDBJ databases">
        <authorList>
            <person name="Zhang T."/>
            <person name="Zhang Y."/>
            <person name="Lu D."/>
            <person name="Zuo D."/>
            <person name="Du Z."/>
        </authorList>
    </citation>
    <scope>NUCLEOTIDE SEQUENCE</scope>
    <source>
        <strain evidence="4">JR1</strain>
    </source>
</reference>
<accession>A0A941IXZ5</accession>
<name>A0A941IXZ5_9BACT</name>
<gene>
    <name evidence="4" type="ORF">KDU71_17470</name>
</gene>
<dbReference type="GO" id="GO:0009228">
    <property type="term" value="P:thiamine biosynthetic process"/>
    <property type="evidence" value="ECO:0007669"/>
    <property type="project" value="UniProtKB-KW"/>
</dbReference>
<dbReference type="InterPro" id="IPR013785">
    <property type="entry name" value="Aldolase_TIM"/>
</dbReference>
<keyword evidence="5" id="KW-1185">Reference proteome</keyword>
<dbReference type="CDD" id="cd00564">
    <property type="entry name" value="TMP_TenI"/>
    <property type="match status" value="1"/>
</dbReference>
<keyword evidence="2" id="KW-0784">Thiamine biosynthesis</keyword>
<organism evidence="4 5">
    <name type="scientific">Carboxylicivirga sediminis</name>
    <dbReference type="NCBI Taxonomy" id="2006564"/>
    <lineage>
        <taxon>Bacteria</taxon>
        <taxon>Pseudomonadati</taxon>
        <taxon>Bacteroidota</taxon>
        <taxon>Bacteroidia</taxon>
        <taxon>Marinilabiliales</taxon>
        <taxon>Marinilabiliaceae</taxon>
        <taxon>Carboxylicivirga</taxon>
    </lineage>
</organism>
<evidence type="ECO:0000259" key="3">
    <source>
        <dbReference type="Pfam" id="PF02581"/>
    </source>
</evidence>
<evidence type="ECO:0000313" key="4">
    <source>
        <dbReference type="EMBL" id="MBR8537361.1"/>
    </source>
</evidence>
<reference evidence="4" key="1">
    <citation type="journal article" date="2018" name="Int. J. Syst. Evol. Microbiol.">
        <title>Carboxylicivirga sediminis sp. nov., isolated from coastal sediment.</title>
        <authorList>
            <person name="Wang F.Q."/>
            <person name="Ren L.H."/>
            <person name="Zou R.J."/>
            <person name="Sun Y.Z."/>
            <person name="Liu X.J."/>
            <person name="Jiang F."/>
            <person name="Liu L.J."/>
        </authorList>
    </citation>
    <scope>NUCLEOTIDE SEQUENCE</scope>
    <source>
        <strain evidence="4">JR1</strain>
    </source>
</reference>
<comment type="pathway">
    <text evidence="1">Cofactor biosynthesis; thiamine diphosphate biosynthesis.</text>
</comment>
<feature type="domain" description="Thiamine phosphate synthase/TenI" evidence="3">
    <location>
        <begin position="13"/>
        <end position="173"/>
    </location>
</feature>
<evidence type="ECO:0000256" key="2">
    <source>
        <dbReference type="ARBA" id="ARBA00022977"/>
    </source>
</evidence>
<comment type="caution">
    <text evidence="4">The sequence shown here is derived from an EMBL/GenBank/DDBJ whole genome shotgun (WGS) entry which is preliminary data.</text>
</comment>
<dbReference type="Gene3D" id="3.20.20.70">
    <property type="entry name" value="Aldolase class I"/>
    <property type="match status" value="1"/>
</dbReference>
<dbReference type="RefSeq" id="WP_212192384.1">
    <property type="nucleotide sequence ID" value="NZ_JAGTAR010000030.1"/>
</dbReference>